<dbReference type="AlphaFoldDB" id="A0A7T8KIP7"/>
<name>A0A7T8KIP7_CALRO</name>
<dbReference type="EMBL" id="CP045890">
    <property type="protein sequence ID" value="QQP56668.1"/>
    <property type="molecule type" value="Genomic_DNA"/>
</dbReference>
<dbReference type="InterPro" id="IPR036397">
    <property type="entry name" value="RNaseH_sf"/>
</dbReference>
<dbReference type="Gene3D" id="3.30.420.10">
    <property type="entry name" value="Ribonuclease H-like superfamily/Ribonuclease H"/>
    <property type="match status" value="1"/>
</dbReference>
<organism evidence="1 2">
    <name type="scientific">Caligus rogercresseyi</name>
    <name type="common">Sea louse</name>
    <dbReference type="NCBI Taxonomy" id="217165"/>
    <lineage>
        <taxon>Eukaryota</taxon>
        <taxon>Metazoa</taxon>
        <taxon>Ecdysozoa</taxon>
        <taxon>Arthropoda</taxon>
        <taxon>Crustacea</taxon>
        <taxon>Multicrustacea</taxon>
        <taxon>Hexanauplia</taxon>
        <taxon>Copepoda</taxon>
        <taxon>Siphonostomatoida</taxon>
        <taxon>Caligidae</taxon>
        <taxon>Caligus</taxon>
    </lineage>
</organism>
<dbReference type="OrthoDB" id="10006939at2759"/>
<evidence type="ECO:0000313" key="2">
    <source>
        <dbReference type="Proteomes" id="UP000595437"/>
    </source>
</evidence>
<evidence type="ECO:0000313" key="1">
    <source>
        <dbReference type="EMBL" id="QQP56668.1"/>
    </source>
</evidence>
<gene>
    <name evidence="1" type="ORF">FKW44_001409</name>
</gene>
<dbReference type="GO" id="GO:0003676">
    <property type="term" value="F:nucleic acid binding"/>
    <property type="evidence" value="ECO:0007669"/>
    <property type="project" value="InterPro"/>
</dbReference>
<dbReference type="Proteomes" id="UP000595437">
    <property type="component" value="Chromosome 1"/>
</dbReference>
<proteinExistence type="predicted"/>
<keyword evidence="2" id="KW-1185">Reference proteome</keyword>
<accession>A0A7T8KIP7</accession>
<sequence>MEEKYEVLPKAFWPPKSLDLNPLDYSGLVASGVQGLPIRHGNVKGLKATVDKQWDSMSECYVANVCTAFWRRVKTEGGHIHR</sequence>
<protein>
    <submittedName>
        <fullName evidence="1">Transposable element</fullName>
    </submittedName>
</protein>
<reference evidence="2" key="1">
    <citation type="submission" date="2021-01" db="EMBL/GenBank/DDBJ databases">
        <title>Caligus Genome Assembly.</title>
        <authorList>
            <person name="Gallardo-Escarate C."/>
        </authorList>
    </citation>
    <scope>NUCLEOTIDE SEQUENCE [LARGE SCALE GENOMIC DNA]</scope>
</reference>